<dbReference type="RefSeq" id="WP_272744705.1">
    <property type="nucleotide sequence ID" value="NZ_JAQQKV010000002.1"/>
</dbReference>
<keyword evidence="3 4" id="KW-0732">Signal</keyword>
<keyword evidence="2" id="KW-0479">Metal-binding</keyword>
<proteinExistence type="inferred from homology"/>
<dbReference type="SUPFAM" id="SSF53850">
    <property type="entry name" value="Periplasmic binding protein-like II"/>
    <property type="match status" value="1"/>
</dbReference>
<comment type="similarity">
    <text evidence="1">Belongs to the bacterial solute-binding protein ModA family.</text>
</comment>
<dbReference type="EMBL" id="JAQQKV010000002">
    <property type="protein sequence ID" value="MDC7676363.1"/>
    <property type="molecule type" value="Genomic_DNA"/>
</dbReference>
<reference evidence="5 6" key="1">
    <citation type="submission" date="2023-01" db="EMBL/GenBank/DDBJ databases">
        <title>Novel species of the genus Asticcacaulis isolated from rivers.</title>
        <authorList>
            <person name="Lu H."/>
        </authorList>
    </citation>
    <scope>NUCLEOTIDE SEQUENCE [LARGE SCALE GENOMIC DNA]</scope>
    <source>
        <strain evidence="5 6">LKC15W</strain>
    </source>
</reference>
<dbReference type="CDD" id="cd13539">
    <property type="entry name" value="PBP2_AvModA"/>
    <property type="match status" value="1"/>
</dbReference>
<dbReference type="PANTHER" id="PTHR30632:SF14">
    <property type="entry name" value="TUNGSTATE_MOLYBDATE_CHROMATE-BINDING PROTEIN MODA"/>
    <property type="match status" value="1"/>
</dbReference>
<protein>
    <submittedName>
        <fullName evidence="5">Molybdate ABC transporter substrate-binding protein</fullName>
    </submittedName>
</protein>
<evidence type="ECO:0000313" key="6">
    <source>
        <dbReference type="Proteomes" id="UP001218579"/>
    </source>
</evidence>
<gene>
    <name evidence="5" type="primary">modA</name>
    <name evidence="5" type="ORF">PQU98_09500</name>
</gene>
<dbReference type="Proteomes" id="UP001218579">
    <property type="component" value="Unassembled WGS sequence"/>
</dbReference>
<dbReference type="PANTHER" id="PTHR30632">
    <property type="entry name" value="MOLYBDATE-BINDING PERIPLASMIC PROTEIN"/>
    <property type="match status" value="1"/>
</dbReference>
<dbReference type="Gene3D" id="3.40.190.10">
    <property type="entry name" value="Periplasmic binding protein-like II"/>
    <property type="match status" value="2"/>
</dbReference>
<feature type="signal peptide" evidence="4">
    <location>
        <begin position="1"/>
        <end position="21"/>
    </location>
</feature>
<dbReference type="InterPro" id="IPR044084">
    <property type="entry name" value="AvModA-like_subst-bd"/>
</dbReference>
<accession>A0ABT5HJH5</accession>
<dbReference type="InterPro" id="IPR005950">
    <property type="entry name" value="ModA"/>
</dbReference>
<evidence type="ECO:0000313" key="5">
    <source>
        <dbReference type="EMBL" id="MDC7676363.1"/>
    </source>
</evidence>
<evidence type="ECO:0000256" key="1">
    <source>
        <dbReference type="ARBA" id="ARBA00009175"/>
    </source>
</evidence>
<feature type="chain" id="PRO_5047060376" evidence="4">
    <location>
        <begin position="22"/>
        <end position="247"/>
    </location>
</feature>
<organism evidence="5 6">
    <name type="scientific">Asticcacaulis machinosus</name>
    <dbReference type="NCBI Taxonomy" id="2984211"/>
    <lineage>
        <taxon>Bacteria</taxon>
        <taxon>Pseudomonadati</taxon>
        <taxon>Pseudomonadota</taxon>
        <taxon>Alphaproteobacteria</taxon>
        <taxon>Caulobacterales</taxon>
        <taxon>Caulobacteraceae</taxon>
        <taxon>Asticcacaulis</taxon>
    </lineage>
</organism>
<evidence type="ECO:0000256" key="2">
    <source>
        <dbReference type="ARBA" id="ARBA00022723"/>
    </source>
</evidence>
<evidence type="ECO:0000256" key="4">
    <source>
        <dbReference type="SAM" id="SignalP"/>
    </source>
</evidence>
<dbReference type="PIRSF" id="PIRSF004846">
    <property type="entry name" value="ModA"/>
    <property type="match status" value="1"/>
</dbReference>
<dbReference type="Pfam" id="PF13531">
    <property type="entry name" value="SBP_bac_11"/>
    <property type="match status" value="1"/>
</dbReference>
<keyword evidence="6" id="KW-1185">Reference proteome</keyword>
<dbReference type="InterPro" id="IPR050682">
    <property type="entry name" value="ModA/WtpA"/>
</dbReference>
<name>A0ABT5HJH5_9CAUL</name>
<evidence type="ECO:0000256" key="3">
    <source>
        <dbReference type="ARBA" id="ARBA00022729"/>
    </source>
</evidence>
<sequence>MLLRLLLCLMLVLPITAVSYAGEVKVAVAANFTEPAKDIAAAFKARTGHEASLSFGPSGQFYTQIMNGAPYEVFMSADAERPLKAEAEGLGVKGTRFVYAYGALVLWSADPKLIDAKGAVLKSGKFNKLAIADPGTAPYGVAAVETLRKLGVYDAVAPKIVKGTSIAQTYNFVSTGSAELGFVALSQIYRSKDGSRWIVPKSYYTPIDQQVILLKTGDKNPAAKAWMAFLKSPEAIRIIRSYGYEVR</sequence>
<comment type="caution">
    <text evidence="5">The sequence shown here is derived from an EMBL/GenBank/DDBJ whole genome shotgun (WGS) entry which is preliminary data.</text>
</comment>
<dbReference type="NCBIfam" id="TIGR01256">
    <property type="entry name" value="modA"/>
    <property type="match status" value="1"/>
</dbReference>